<feature type="region of interest" description="Disordered" evidence="1">
    <location>
        <begin position="1"/>
        <end position="46"/>
    </location>
</feature>
<accession>A0A9Q3J738</accession>
<gene>
    <name evidence="2" type="ORF">O181_096352</name>
</gene>
<name>A0A9Q3J738_9BASI</name>
<sequence length="209" mass="23439">MILLTEHWRKKPSTTQTSAKNSPNSQKQKLQCESAATSLEQGKGQGTSYKTIQEGLQNPKYSSGCHGEFVSDGQNHDGTTEKGGSQIKISEIISDVLDCIPNLYLAINDMKSHISDKNSSIWNNLKTNNLSLSQIDEIIMFFEKFLRIIKSSSNNSSFENKINEQSALIKELADKYFKFNIYDIIQTRPKQAISIIKSDNKKVLGDISN</sequence>
<comment type="caution">
    <text evidence="2">The sequence shown here is derived from an EMBL/GenBank/DDBJ whole genome shotgun (WGS) entry which is preliminary data.</text>
</comment>
<keyword evidence="3" id="KW-1185">Reference proteome</keyword>
<evidence type="ECO:0000313" key="2">
    <source>
        <dbReference type="EMBL" id="MBW0556637.1"/>
    </source>
</evidence>
<evidence type="ECO:0000313" key="3">
    <source>
        <dbReference type="Proteomes" id="UP000765509"/>
    </source>
</evidence>
<dbReference type="AlphaFoldDB" id="A0A9Q3J738"/>
<dbReference type="EMBL" id="AVOT02064167">
    <property type="protein sequence ID" value="MBW0556637.1"/>
    <property type="molecule type" value="Genomic_DNA"/>
</dbReference>
<dbReference type="Proteomes" id="UP000765509">
    <property type="component" value="Unassembled WGS sequence"/>
</dbReference>
<proteinExistence type="predicted"/>
<evidence type="ECO:0000256" key="1">
    <source>
        <dbReference type="SAM" id="MobiDB-lite"/>
    </source>
</evidence>
<protein>
    <submittedName>
        <fullName evidence="2">Uncharacterized protein</fullName>
    </submittedName>
</protein>
<reference evidence="2" key="1">
    <citation type="submission" date="2021-03" db="EMBL/GenBank/DDBJ databases">
        <title>Draft genome sequence of rust myrtle Austropuccinia psidii MF-1, a brazilian biotype.</title>
        <authorList>
            <person name="Quecine M.C."/>
            <person name="Pachon D.M.R."/>
            <person name="Bonatelli M.L."/>
            <person name="Correr F.H."/>
            <person name="Franceschini L.M."/>
            <person name="Leite T.F."/>
            <person name="Margarido G.R.A."/>
            <person name="Almeida C.A."/>
            <person name="Ferrarezi J.A."/>
            <person name="Labate C.A."/>
        </authorList>
    </citation>
    <scope>NUCLEOTIDE SEQUENCE</scope>
    <source>
        <strain evidence="2">MF-1</strain>
    </source>
</reference>
<organism evidence="2 3">
    <name type="scientific">Austropuccinia psidii MF-1</name>
    <dbReference type="NCBI Taxonomy" id="1389203"/>
    <lineage>
        <taxon>Eukaryota</taxon>
        <taxon>Fungi</taxon>
        <taxon>Dikarya</taxon>
        <taxon>Basidiomycota</taxon>
        <taxon>Pucciniomycotina</taxon>
        <taxon>Pucciniomycetes</taxon>
        <taxon>Pucciniales</taxon>
        <taxon>Sphaerophragmiaceae</taxon>
        <taxon>Austropuccinia</taxon>
    </lineage>
</organism>
<feature type="compositionally biased region" description="Polar residues" evidence="1">
    <location>
        <begin position="13"/>
        <end position="46"/>
    </location>
</feature>